<reference evidence="3 4" key="1">
    <citation type="journal article" date="2023" name="Int. J. Syst. Evol. Microbiol.">
        <title>Methylocystis iwaonis sp. nov., a type II methane-oxidizing bacterium from surface soil of a rice paddy field in Japan, and emended description of the genus Methylocystis (ex Whittenbury et al. 1970) Bowman et al. 1993.</title>
        <authorList>
            <person name="Kaise H."/>
            <person name="Sawadogo J.B."/>
            <person name="Alam M.S."/>
            <person name="Ueno C."/>
            <person name="Dianou D."/>
            <person name="Shinjo R."/>
            <person name="Asakawa S."/>
        </authorList>
    </citation>
    <scope>NUCLEOTIDE SEQUENCE [LARGE SCALE GENOMIC DNA]</scope>
    <source>
        <strain evidence="3 4">SS37A-Re</strain>
    </source>
</reference>
<dbReference type="Proteomes" id="UP001317629">
    <property type="component" value="Chromosome"/>
</dbReference>
<keyword evidence="4" id="KW-1185">Reference proteome</keyword>
<evidence type="ECO:0000259" key="2">
    <source>
        <dbReference type="Pfam" id="PF14237"/>
    </source>
</evidence>
<sequence length="239" mass="25582">MADIWYYADGGETFGPVGAREIAARLGKAKRQPLLVWAPGMPEWTDARGLPQFAATAQGAGQGGGKAPASRAWRSHPELISYLAISGYLLVWFCAVLIYRATVLRGGGIEFAAFGVAVAKALILGKLMLTLNSAQRDASGETLLAWTAKKALYFALALFLLSVAEGLIVGYLHARGAKAPLSEIAGGAIAQAAATAVLMFLALLPYLAFRRLAREFGELPELLFSRREFGRRGERPDSI</sequence>
<feature type="transmembrane region" description="Helical" evidence="1">
    <location>
        <begin position="184"/>
        <end position="209"/>
    </location>
</feature>
<evidence type="ECO:0000256" key="1">
    <source>
        <dbReference type="SAM" id="Phobius"/>
    </source>
</evidence>
<feature type="domain" description="GYF" evidence="2">
    <location>
        <begin position="5"/>
        <end position="53"/>
    </location>
</feature>
<name>A0ABM8E500_9HYPH</name>
<evidence type="ECO:0000313" key="4">
    <source>
        <dbReference type="Proteomes" id="UP001317629"/>
    </source>
</evidence>
<dbReference type="InterPro" id="IPR025640">
    <property type="entry name" value="GYF_2"/>
</dbReference>
<dbReference type="EMBL" id="AP027142">
    <property type="protein sequence ID" value="BDV32907.1"/>
    <property type="molecule type" value="Genomic_DNA"/>
</dbReference>
<dbReference type="RefSeq" id="WP_281930156.1">
    <property type="nucleotide sequence ID" value="NZ_AP027142.1"/>
</dbReference>
<keyword evidence="1" id="KW-1133">Transmembrane helix</keyword>
<organism evidence="3 4">
    <name type="scientific">Methylocystis iwaonis</name>
    <dbReference type="NCBI Taxonomy" id="2885079"/>
    <lineage>
        <taxon>Bacteria</taxon>
        <taxon>Pseudomonadati</taxon>
        <taxon>Pseudomonadota</taxon>
        <taxon>Alphaproteobacteria</taxon>
        <taxon>Hyphomicrobiales</taxon>
        <taxon>Methylocystaceae</taxon>
        <taxon>Methylocystis</taxon>
    </lineage>
</organism>
<feature type="transmembrane region" description="Helical" evidence="1">
    <location>
        <begin position="151"/>
        <end position="172"/>
    </location>
</feature>
<dbReference type="Pfam" id="PF14237">
    <property type="entry name" value="GYF_2"/>
    <property type="match status" value="1"/>
</dbReference>
<proteinExistence type="predicted"/>
<protein>
    <recommendedName>
        <fullName evidence="2">GYF domain-containing protein</fullName>
    </recommendedName>
</protein>
<keyword evidence="1" id="KW-0812">Transmembrane</keyword>
<gene>
    <name evidence="3" type="ORF">SS37A_04360</name>
</gene>
<feature type="transmembrane region" description="Helical" evidence="1">
    <location>
        <begin position="111"/>
        <end position="131"/>
    </location>
</feature>
<evidence type="ECO:0000313" key="3">
    <source>
        <dbReference type="EMBL" id="BDV32907.1"/>
    </source>
</evidence>
<feature type="transmembrane region" description="Helical" evidence="1">
    <location>
        <begin position="79"/>
        <end position="99"/>
    </location>
</feature>
<accession>A0ABM8E500</accession>
<keyword evidence="1" id="KW-0472">Membrane</keyword>